<dbReference type="EMBL" id="JBHMBS010000053">
    <property type="protein sequence ID" value="MFB9682272.1"/>
    <property type="molecule type" value="Genomic_DNA"/>
</dbReference>
<feature type="compositionally biased region" description="Pro residues" evidence="1">
    <location>
        <begin position="62"/>
        <end position="75"/>
    </location>
</feature>
<reference evidence="2 3" key="1">
    <citation type="submission" date="2024-09" db="EMBL/GenBank/DDBJ databases">
        <authorList>
            <person name="Sun Q."/>
            <person name="Mori K."/>
        </authorList>
    </citation>
    <scope>NUCLEOTIDE SEQUENCE [LARGE SCALE GENOMIC DNA]</scope>
    <source>
        <strain evidence="2 3">JCM 3028</strain>
    </source>
</reference>
<gene>
    <name evidence="2" type="ORF">ACFFRH_42955</name>
</gene>
<organism evidence="2 3">
    <name type="scientific">Streptosporangium vulgare</name>
    <dbReference type="NCBI Taxonomy" id="46190"/>
    <lineage>
        <taxon>Bacteria</taxon>
        <taxon>Bacillati</taxon>
        <taxon>Actinomycetota</taxon>
        <taxon>Actinomycetes</taxon>
        <taxon>Streptosporangiales</taxon>
        <taxon>Streptosporangiaceae</taxon>
        <taxon>Streptosporangium</taxon>
    </lineage>
</organism>
<dbReference type="RefSeq" id="WP_344747052.1">
    <property type="nucleotide sequence ID" value="NZ_BAAAWW010000115.1"/>
</dbReference>
<comment type="caution">
    <text evidence="2">The sequence shown here is derived from an EMBL/GenBank/DDBJ whole genome shotgun (WGS) entry which is preliminary data.</text>
</comment>
<evidence type="ECO:0000256" key="1">
    <source>
        <dbReference type="SAM" id="MobiDB-lite"/>
    </source>
</evidence>
<sequence>MAIIIVTALIALIAVVGVIGLLGGLATLPGDGAEKAVAKPAASTPTPAKTLSTVDDAEPSMEPTPTPDPSAPTPDPSASAREAVFTASVKQRKALKDADSYKLGRLGWNICKALEEGKGFAEAAALGTSGFDLDTSEYITRVAIVNLCPHQRDKIPV</sequence>
<evidence type="ECO:0000313" key="3">
    <source>
        <dbReference type="Proteomes" id="UP001589610"/>
    </source>
</evidence>
<protein>
    <recommendedName>
        <fullName evidence="4">DUF732 domain-containing protein</fullName>
    </recommendedName>
</protein>
<evidence type="ECO:0000313" key="2">
    <source>
        <dbReference type="EMBL" id="MFB9682272.1"/>
    </source>
</evidence>
<name>A0ABV5TT49_9ACTN</name>
<feature type="compositionally biased region" description="Low complexity" evidence="1">
    <location>
        <begin position="38"/>
        <end position="50"/>
    </location>
</feature>
<accession>A0ABV5TT49</accession>
<evidence type="ECO:0008006" key="4">
    <source>
        <dbReference type="Google" id="ProtNLM"/>
    </source>
</evidence>
<proteinExistence type="predicted"/>
<dbReference type="Proteomes" id="UP001589610">
    <property type="component" value="Unassembled WGS sequence"/>
</dbReference>
<feature type="region of interest" description="Disordered" evidence="1">
    <location>
        <begin position="37"/>
        <end position="83"/>
    </location>
</feature>
<keyword evidence="3" id="KW-1185">Reference proteome</keyword>